<comment type="similarity">
    <text evidence="2 9">Belongs to the alanine or glycine:cation symporter (AGCS) (TC 2.A.25) family.</text>
</comment>
<keyword evidence="5 9" id="KW-0812">Transmembrane</keyword>
<comment type="caution">
    <text evidence="10">The sequence shown here is derived from an EMBL/GenBank/DDBJ whole genome shotgun (WGS) entry which is preliminary data.</text>
</comment>
<evidence type="ECO:0000313" key="10">
    <source>
        <dbReference type="EMBL" id="KXB36221.1"/>
    </source>
</evidence>
<dbReference type="Pfam" id="PF01235">
    <property type="entry name" value="Na_Ala_symp"/>
    <property type="match status" value="1"/>
</dbReference>
<dbReference type="PANTHER" id="PTHR30330:SF14">
    <property type="entry name" value="SODIUM_AMINO ACID (ALANINE) SYMPORTER"/>
    <property type="match status" value="1"/>
</dbReference>
<comment type="subcellular location">
    <subcellularLocation>
        <location evidence="1 9">Cell membrane</location>
        <topology evidence="1 9">Multi-pass membrane protein</topology>
    </subcellularLocation>
</comment>
<dbReference type="AlphaFoldDB" id="A0A133XZ38"/>
<keyword evidence="8 9" id="KW-0472">Membrane</keyword>
<evidence type="ECO:0000256" key="3">
    <source>
        <dbReference type="ARBA" id="ARBA00022448"/>
    </source>
</evidence>
<dbReference type="InterPro" id="IPR001463">
    <property type="entry name" value="Na/Ala_symport"/>
</dbReference>
<feature type="transmembrane region" description="Helical" evidence="9">
    <location>
        <begin position="304"/>
        <end position="327"/>
    </location>
</feature>
<dbReference type="Gene3D" id="1.20.1740.10">
    <property type="entry name" value="Amino acid/polyamine transporter I"/>
    <property type="match status" value="1"/>
</dbReference>
<dbReference type="PRINTS" id="PR00175">
    <property type="entry name" value="NAALASMPORT"/>
</dbReference>
<dbReference type="RefSeq" id="WP_060936872.1">
    <property type="nucleotide sequence ID" value="NZ_JASOZP010000004.1"/>
</dbReference>
<keyword evidence="7 9" id="KW-1133">Transmembrane helix</keyword>
<evidence type="ECO:0000256" key="4">
    <source>
        <dbReference type="ARBA" id="ARBA00022475"/>
    </source>
</evidence>
<feature type="transmembrane region" description="Helical" evidence="9">
    <location>
        <begin position="348"/>
        <end position="375"/>
    </location>
</feature>
<evidence type="ECO:0000256" key="5">
    <source>
        <dbReference type="ARBA" id="ARBA00022692"/>
    </source>
</evidence>
<keyword evidence="6 9" id="KW-0769">Symport</keyword>
<organism evidence="10 11">
    <name type="scientific">Aerococcus christensenii</name>
    <dbReference type="NCBI Taxonomy" id="87541"/>
    <lineage>
        <taxon>Bacteria</taxon>
        <taxon>Bacillati</taxon>
        <taxon>Bacillota</taxon>
        <taxon>Bacilli</taxon>
        <taxon>Lactobacillales</taxon>
        <taxon>Aerococcaceae</taxon>
        <taxon>Aerococcus</taxon>
    </lineage>
</organism>
<evidence type="ECO:0000256" key="8">
    <source>
        <dbReference type="ARBA" id="ARBA00023136"/>
    </source>
</evidence>
<dbReference type="STRING" id="87541.AWM71_03010"/>
<evidence type="ECO:0000256" key="9">
    <source>
        <dbReference type="RuleBase" id="RU363064"/>
    </source>
</evidence>
<gene>
    <name evidence="10" type="ORF">HMPREF3187_00994</name>
</gene>
<dbReference type="PATRIC" id="fig|87541.4.peg.985"/>
<feature type="transmembrane region" description="Helical" evidence="9">
    <location>
        <begin position="15"/>
        <end position="34"/>
    </location>
</feature>
<dbReference type="PROSITE" id="PS00873">
    <property type="entry name" value="NA_ALANINE_SYMP"/>
    <property type="match status" value="1"/>
</dbReference>
<evidence type="ECO:0000256" key="7">
    <source>
        <dbReference type="ARBA" id="ARBA00022989"/>
    </source>
</evidence>
<dbReference type="EMBL" id="LSCQ01000046">
    <property type="protein sequence ID" value="KXB36221.1"/>
    <property type="molecule type" value="Genomic_DNA"/>
</dbReference>
<feature type="transmembrane region" description="Helical" evidence="9">
    <location>
        <begin position="417"/>
        <end position="434"/>
    </location>
</feature>
<dbReference type="NCBIfam" id="TIGR00835">
    <property type="entry name" value="agcS"/>
    <property type="match status" value="1"/>
</dbReference>
<dbReference type="GO" id="GO:0005886">
    <property type="term" value="C:plasma membrane"/>
    <property type="evidence" value="ECO:0007669"/>
    <property type="project" value="UniProtKB-SubCell"/>
</dbReference>
<proteinExistence type="inferred from homology"/>
<evidence type="ECO:0000256" key="2">
    <source>
        <dbReference type="ARBA" id="ARBA00009261"/>
    </source>
</evidence>
<feature type="transmembrane region" description="Helical" evidence="9">
    <location>
        <begin position="67"/>
        <end position="89"/>
    </location>
</feature>
<dbReference type="GO" id="GO:0005283">
    <property type="term" value="F:amino acid:sodium symporter activity"/>
    <property type="evidence" value="ECO:0007669"/>
    <property type="project" value="InterPro"/>
</dbReference>
<dbReference type="FunFam" id="1.20.1740.10:FF:000004">
    <property type="entry name" value="Sodium:alanine symporter family protein"/>
    <property type="match status" value="1"/>
</dbReference>
<feature type="transmembrane region" description="Helical" evidence="9">
    <location>
        <begin position="215"/>
        <end position="235"/>
    </location>
</feature>
<sequence length="460" mass="49250">MEHFNQLILSVNDILANRLLVTALLGCGIFYTFYTKGIQFRKLPAAFRRTFKDIFSKNNTGVSSFQALAVSIAAQVGTGNVAGVATAILAGGPGAIFWMWVAALLGMGTIFAEACLAQKYKHTEDGHFIGGPAYYLTDGVGKISPRLGKFLATFFAISIIFALGFIGNMVQSNSIATAMYKAFHIPLFVSGVAIALVGGLIFSGGIKRIAQFAQLIVPVMAIIYIVLAGIILIKFHQNIIPSISLIFKAAFTPQAALGGTLGYTIKQAISKGVARGLFSNEAGMGSTPHAHATAFVDHPVDQGYIAMVGVFIDTLVICSATALIILVTGAEQSQLQGALITQEAFQRAFGNLGSALLAIALTFFAFSTIIGWYYFGETNVKFLLGKKALKPYQGLVLLGIVLGTLQEIDTVWNLSDLFNSLMVIPNIIGILLLHKEVKALQQDKEGGNTKQANLKNKQRI</sequence>
<dbReference type="Proteomes" id="UP000070422">
    <property type="component" value="Unassembled WGS sequence"/>
</dbReference>
<reference evidence="10 11" key="1">
    <citation type="submission" date="2016-01" db="EMBL/GenBank/DDBJ databases">
        <authorList>
            <person name="Oliw E.H."/>
        </authorList>
    </citation>
    <scope>NUCLEOTIDE SEQUENCE [LARGE SCALE GENOMIC DNA]</scope>
    <source>
        <strain evidence="10 11">KA00635</strain>
    </source>
</reference>
<feature type="transmembrane region" description="Helical" evidence="9">
    <location>
        <begin position="182"/>
        <end position="203"/>
    </location>
</feature>
<accession>A0A133XZ38</accession>
<feature type="transmembrane region" description="Helical" evidence="9">
    <location>
        <begin position="150"/>
        <end position="170"/>
    </location>
</feature>
<dbReference type="OrthoDB" id="9804874at2"/>
<protein>
    <submittedName>
        <fullName evidence="10">Amino acid carrier protein</fullName>
    </submittedName>
</protein>
<keyword evidence="3 9" id="KW-0813">Transport</keyword>
<keyword evidence="4 9" id="KW-1003">Cell membrane</keyword>
<evidence type="ECO:0000256" key="6">
    <source>
        <dbReference type="ARBA" id="ARBA00022847"/>
    </source>
</evidence>
<feature type="transmembrane region" description="Helical" evidence="9">
    <location>
        <begin position="95"/>
        <end position="116"/>
    </location>
</feature>
<evidence type="ECO:0000256" key="1">
    <source>
        <dbReference type="ARBA" id="ARBA00004651"/>
    </source>
</evidence>
<dbReference type="PANTHER" id="PTHR30330">
    <property type="entry name" value="AGSS FAMILY TRANSPORTER, SODIUM-ALANINE"/>
    <property type="match status" value="1"/>
</dbReference>
<evidence type="ECO:0000313" key="11">
    <source>
        <dbReference type="Proteomes" id="UP000070422"/>
    </source>
</evidence>
<name>A0A133XZ38_9LACT</name>